<dbReference type="Proteomes" id="UP000662111">
    <property type="component" value="Unassembled WGS sequence"/>
</dbReference>
<keyword evidence="10" id="KW-0472">Membrane</keyword>
<feature type="transmembrane region" description="Helical" evidence="10">
    <location>
        <begin position="148"/>
        <end position="166"/>
    </location>
</feature>
<sequence>MSLWITSGAAPLPTGRRIGFVLVTLAAFLLDLLTVIPGPEGRDGSEFLLWGSLETSIPVFVPILALVYAALLLRRRSPLLALVGISALSLAFTQMAVPALPMSGVLVALYTAAALLRPRGPAVAALLLTVAVAVTGLILYTGFGDNDIWLGFLLLTGIAYSIWVFGRRDLHASLAVADLPDQLAEHGAHAAAQERQRIARELHDIVAHSVSAMMMQAAGAKAVTTGLRQDATDPRLETVERALATIENTGSESMRELHRLLSVLRGDGQDVDAAEAEPGSQPGLAEIAPLVEVTRQSGLVVEVHTAGTPVRLDPSVGLAAYRVVQESLTNAMKHGGRGAIVDIFQNWQPDSLQLQVRCRGGHEGEHPHGPGGRGLAGLHERVELIGGSFESGDLGAEYVVTAVLPLTPTVRPALAPAPAPPPAGGTGAGGPADLHTGHGARLAGPREGRGRPGEGTSTTTGPVARVRLARDGIDSRLLP</sequence>
<dbReference type="InterPro" id="IPR036890">
    <property type="entry name" value="HATPase_C_sf"/>
</dbReference>
<dbReference type="InterPro" id="IPR050482">
    <property type="entry name" value="Sensor_HK_TwoCompSys"/>
</dbReference>
<evidence type="ECO:0000259" key="12">
    <source>
        <dbReference type="Pfam" id="PF23539"/>
    </source>
</evidence>
<feature type="domain" description="DUF7134" evidence="12">
    <location>
        <begin position="48"/>
        <end position="167"/>
    </location>
</feature>
<evidence type="ECO:0000256" key="2">
    <source>
        <dbReference type="ARBA" id="ARBA00012438"/>
    </source>
</evidence>
<evidence type="ECO:0000256" key="9">
    <source>
        <dbReference type="SAM" id="MobiDB-lite"/>
    </source>
</evidence>
<dbReference type="CDD" id="cd16917">
    <property type="entry name" value="HATPase_UhpB-NarQ-NarX-like"/>
    <property type="match status" value="1"/>
</dbReference>
<dbReference type="PANTHER" id="PTHR24421">
    <property type="entry name" value="NITRATE/NITRITE SENSOR PROTEIN NARX-RELATED"/>
    <property type="match status" value="1"/>
</dbReference>
<name>A0ABQ2FB24_9MICO</name>
<feature type="compositionally biased region" description="Basic and acidic residues" evidence="9">
    <location>
        <begin position="468"/>
        <end position="479"/>
    </location>
</feature>
<evidence type="ECO:0000256" key="5">
    <source>
        <dbReference type="ARBA" id="ARBA00022741"/>
    </source>
</evidence>
<keyword evidence="8" id="KW-0902">Two-component regulatory system</keyword>
<dbReference type="SUPFAM" id="SSF55874">
    <property type="entry name" value="ATPase domain of HSP90 chaperone/DNA topoisomerase II/histidine kinase"/>
    <property type="match status" value="1"/>
</dbReference>
<feature type="transmembrane region" description="Helical" evidence="10">
    <location>
        <begin position="48"/>
        <end position="73"/>
    </location>
</feature>
<feature type="transmembrane region" description="Helical" evidence="10">
    <location>
        <begin position="79"/>
        <end position="110"/>
    </location>
</feature>
<dbReference type="Gene3D" id="3.30.565.10">
    <property type="entry name" value="Histidine kinase-like ATPase, C-terminal domain"/>
    <property type="match status" value="1"/>
</dbReference>
<feature type="transmembrane region" description="Helical" evidence="10">
    <location>
        <begin position="18"/>
        <end position="36"/>
    </location>
</feature>
<dbReference type="PANTHER" id="PTHR24421:SF10">
    <property type="entry name" value="NITRATE_NITRITE SENSOR PROTEIN NARQ"/>
    <property type="match status" value="1"/>
</dbReference>
<keyword evidence="10" id="KW-0812">Transmembrane</keyword>
<dbReference type="EMBL" id="BMLB01000004">
    <property type="protein sequence ID" value="GGK71452.1"/>
    <property type="molecule type" value="Genomic_DNA"/>
</dbReference>
<accession>A0ABQ2FB24</accession>
<gene>
    <name evidence="13" type="ORF">GCM10011509_19940</name>
</gene>
<evidence type="ECO:0000313" key="13">
    <source>
        <dbReference type="EMBL" id="GGK71452.1"/>
    </source>
</evidence>
<dbReference type="Pfam" id="PF23539">
    <property type="entry name" value="DUF7134"/>
    <property type="match status" value="1"/>
</dbReference>
<evidence type="ECO:0000256" key="8">
    <source>
        <dbReference type="ARBA" id="ARBA00023012"/>
    </source>
</evidence>
<dbReference type="Gene3D" id="1.20.5.1930">
    <property type="match status" value="1"/>
</dbReference>
<evidence type="ECO:0000259" key="11">
    <source>
        <dbReference type="Pfam" id="PF07730"/>
    </source>
</evidence>
<keyword evidence="4" id="KW-0808">Transferase</keyword>
<keyword evidence="3" id="KW-0597">Phosphoprotein</keyword>
<dbReference type="InterPro" id="IPR055558">
    <property type="entry name" value="DUF7134"/>
</dbReference>
<evidence type="ECO:0000256" key="4">
    <source>
        <dbReference type="ARBA" id="ARBA00022679"/>
    </source>
</evidence>
<evidence type="ECO:0000256" key="7">
    <source>
        <dbReference type="ARBA" id="ARBA00022840"/>
    </source>
</evidence>
<comment type="catalytic activity">
    <reaction evidence="1">
        <text>ATP + protein L-histidine = ADP + protein N-phospho-L-histidine.</text>
        <dbReference type="EC" id="2.7.13.3"/>
    </reaction>
</comment>
<proteinExistence type="predicted"/>
<feature type="domain" description="Signal transduction histidine kinase subgroup 3 dimerisation and phosphoacceptor" evidence="11">
    <location>
        <begin position="194"/>
        <end position="266"/>
    </location>
</feature>
<keyword evidence="5" id="KW-0547">Nucleotide-binding</keyword>
<dbReference type="EC" id="2.7.13.3" evidence="2"/>
<feature type="transmembrane region" description="Helical" evidence="10">
    <location>
        <begin position="122"/>
        <end position="142"/>
    </location>
</feature>
<dbReference type="Pfam" id="PF07730">
    <property type="entry name" value="HisKA_3"/>
    <property type="match status" value="1"/>
</dbReference>
<keyword evidence="7" id="KW-0067">ATP-binding</keyword>
<organism evidence="13 14">
    <name type="scientific">Ornithinimicrobium pekingense</name>
    <dbReference type="NCBI Taxonomy" id="384677"/>
    <lineage>
        <taxon>Bacteria</taxon>
        <taxon>Bacillati</taxon>
        <taxon>Actinomycetota</taxon>
        <taxon>Actinomycetes</taxon>
        <taxon>Micrococcales</taxon>
        <taxon>Ornithinimicrobiaceae</taxon>
        <taxon>Ornithinimicrobium</taxon>
    </lineage>
</organism>
<dbReference type="InterPro" id="IPR011712">
    <property type="entry name" value="Sig_transdc_His_kin_sub3_dim/P"/>
</dbReference>
<evidence type="ECO:0000256" key="6">
    <source>
        <dbReference type="ARBA" id="ARBA00022777"/>
    </source>
</evidence>
<protein>
    <recommendedName>
        <fullName evidence="2">histidine kinase</fullName>
        <ecNumber evidence="2">2.7.13.3</ecNumber>
    </recommendedName>
</protein>
<comment type="caution">
    <text evidence="13">The sequence shown here is derived from an EMBL/GenBank/DDBJ whole genome shotgun (WGS) entry which is preliminary data.</text>
</comment>
<evidence type="ECO:0000313" key="14">
    <source>
        <dbReference type="Proteomes" id="UP000662111"/>
    </source>
</evidence>
<evidence type="ECO:0000256" key="10">
    <source>
        <dbReference type="SAM" id="Phobius"/>
    </source>
</evidence>
<evidence type="ECO:0000256" key="3">
    <source>
        <dbReference type="ARBA" id="ARBA00022553"/>
    </source>
</evidence>
<keyword evidence="10" id="KW-1133">Transmembrane helix</keyword>
<keyword evidence="14" id="KW-1185">Reference proteome</keyword>
<evidence type="ECO:0000256" key="1">
    <source>
        <dbReference type="ARBA" id="ARBA00000085"/>
    </source>
</evidence>
<dbReference type="RefSeq" id="WP_051145631.1">
    <property type="nucleotide sequence ID" value="NZ_BMLB01000004.1"/>
</dbReference>
<feature type="region of interest" description="Disordered" evidence="9">
    <location>
        <begin position="414"/>
        <end position="479"/>
    </location>
</feature>
<keyword evidence="6" id="KW-0418">Kinase</keyword>
<reference evidence="14" key="1">
    <citation type="journal article" date="2019" name="Int. J. Syst. Evol. Microbiol.">
        <title>The Global Catalogue of Microorganisms (GCM) 10K type strain sequencing project: providing services to taxonomists for standard genome sequencing and annotation.</title>
        <authorList>
            <consortium name="The Broad Institute Genomics Platform"/>
            <consortium name="The Broad Institute Genome Sequencing Center for Infectious Disease"/>
            <person name="Wu L."/>
            <person name="Ma J."/>
        </authorList>
    </citation>
    <scope>NUCLEOTIDE SEQUENCE [LARGE SCALE GENOMIC DNA]</scope>
    <source>
        <strain evidence="14">CGMCC 1.5362</strain>
    </source>
</reference>